<dbReference type="SUPFAM" id="SSF51395">
    <property type="entry name" value="FMN-linked oxidoreductases"/>
    <property type="match status" value="1"/>
</dbReference>
<dbReference type="InterPro" id="IPR013785">
    <property type="entry name" value="Aldolase_TIM"/>
</dbReference>
<sequence>MTNKGFYIGNNYIKNNIALAPMAGVSDVPYRHIHLKQGIGYAVSEMVLANAQFLAQGKSIEHLNLQDYKDSLYAQLQVP</sequence>
<name>A0A3A1Y1S7_9GAMM</name>
<feature type="non-terminal residue" evidence="2">
    <location>
        <position position="79"/>
    </location>
</feature>
<dbReference type="Pfam" id="PF01207">
    <property type="entry name" value="Dus"/>
    <property type="match status" value="1"/>
</dbReference>
<protein>
    <recommendedName>
        <fullName evidence="1">DUS-like FMN-binding domain-containing protein</fullName>
    </recommendedName>
</protein>
<organism evidence="2 3">
    <name type="scientific">Psittacicella melopsittaci</name>
    <dbReference type="NCBI Taxonomy" id="2028576"/>
    <lineage>
        <taxon>Bacteria</taxon>
        <taxon>Pseudomonadati</taxon>
        <taxon>Pseudomonadota</taxon>
        <taxon>Gammaproteobacteria</taxon>
        <taxon>Pasteurellales</taxon>
        <taxon>Psittacicellaceae</taxon>
        <taxon>Psittacicella</taxon>
    </lineage>
</organism>
<proteinExistence type="predicted"/>
<keyword evidence="3" id="KW-1185">Reference proteome</keyword>
<reference evidence="2 3" key="1">
    <citation type="submission" date="2017-08" db="EMBL/GenBank/DDBJ databases">
        <title>Reclassification of Bisgaard taxon 37 and 44.</title>
        <authorList>
            <person name="Christensen H."/>
        </authorList>
    </citation>
    <scope>NUCLEOTIDE SEQUENCE [LARGE SCALE GENOMIC DNA]</scope>
    <source>
        <strain evidence="2 3">B96_4</strain>
    </source>
</reference>
<dbReference type="AlphaFoldDB" id="A0A3A1Y1S7"/>
<evidence type="ECO:0000313" key="3">
    <source>
        <dbReference type="Proteomes" id="UP000266258"/>
    </source>
</evidence>
<dbReference type="RefSeq" id="WP_222987068.1">
    <property type="nucleotide sequence ID" value="NZ_NRJH01000096.1"/>
</dbReference>
<dbReference type="EMBL" id="NRJH01000096">
    <property type="protein sequence ID" value="RIY31178.1"/>
    <property type="molecule type" value="Genomic_DNA"/>
</dbReference>
<dbReference type="InterPro" id="IPR035587">
    <property type="entry name" value="DUS-like_FMN-bd"/>
</dbReference>
<comment type="caution">
    <text evidence="2">The sequence shown here is derived from an EMBL/GenBank/DDBJ whole genome shotgun (WGS) entry which is preliminary data.</text>
</comment>
<dbReference type="Proteomes" id="UP000266258">
    <property type="component" value="Unassembled WGS sequence"/>
</dbReference>
<evidence type="ECO:0000313" key="2">
    <source>
        <dbReference type="EMBL" id="RIY31178.1"/>
    </source>
</evidence>
<accession>A0A3A1Y1S7</accession>
<gene>
    <name evidence="2" type="ORF">CJP74_07940</name>
</gene>
<dbReference type="Gene3D" id="3.20.20.70">
    <property type="entry name" value="Aldolase class I"/>
    <property type="match status" value="1"/>
</dbReference>
<feature type="domain" description="DUS-like FMN-binding" evidence="1">
    <location>
        <begin position="19"/>
        <end position="76"/>
    </location>
</feature>
<evidence type="ECO:0000259" key="1">
    <source>
        <dbReference type="Pfam" id="PF01207"/>
    </source>
</evidence>